<organism evidence="2 3">
    <name type="scientific">Strongylocentrotus purpuratus</name>
    <name type="common">Purple sea urchin</name>
    <dbReference type="NCBI Taxonomy" id="7668"/>
    <lineage>
        <taxon>Eukaryota</taxon>
        <taxon>Metazoa</taxon>
        <taxon>Echinodermata</taxon>
        <taxon>Eleutherozoa</taxon>
        <taxon>Echinozoa</taxon>
        <taxon>Echinoidea</taxon>
        <taxon>Euechinoidea</taxon>
        <taxon>Echinacea</taxon>
        <taxon>Camarodonta</taxon>
        <taxon>Echinidea</taxon>
        <taxon>Strongylocentrotidae</taxon>
        <taxon>Strongylocentrotus</taxon>
    </lineage>
</organism>
<feature type="compositionally biased region" description="Basic and acidic residues" evidence="1">
    <location>
        <begin position="21"/>
        <end position="30"/>
    </location>
</feature>
<accession>A0A7M7NUV2</accession>
<feature type="compositionally biased region" description="Polar residues" evidence="1">
    <location>
        <begin position="252"/>
        <end position="265"/>
    </location>
</feature>
<keyword evidence="3" id="KW-1185">Reference proteome</keyword>
<feature type="compositionally biased region" description="Low complexity" evidence="1">
    <location>
        <begin position="365"/>
        <end position="392"/>
    </location>
</feature>
<evidence type="ECO:0000256" key="1">
    <source>
        <dbReference type="SAM" id="MobiDB-lite"/>
    </source>
</evidence>
<feature type="compositionally biased region" description="Polar residues" evidence="1">
    <location>
        <begin position="199"/>
        <end position="208"/>
    </location>
</feature>
<feature type="compositionally biased region" description="Polar residues" evidence="1">
    <location>
        <begin position="393"/>
        <end position="404"/>
    </location>
</feature>
<dbReference type="RefSeq" id="XP_030841300.1">
    <property type="nucleotide sequence ID" value="XM_030985440.1"/>
</dbReference>
<dbReference type="EnsemblMetazoa" id="XM_030985440">
    <property type="protein sequence ID" value="XP_030841300"/>
    <property type="gene ID" value="LOC589360"/>
</dbReference>
<reference evidence="2" key="2">
    <citation type="submission" date="2021-01" db="UniProtKB">
        <authorList>
            <consortium name="EnsemblMetazoa"/>
        </authorList>
    </citation>
    <scope>IDENTIFICATION</scope>
</reference>
<evidence type="ECO:0000313" key="3">
    <source>
        <dbReference type="Proteomes" id="UP000007110"/>
    </source>
</evidence>
<feature type="region of interest" description="Disordered" evidence="1">
    <location>
        <begin position="567"/>
        <end position="632"/>
    </location>
</feature>
<feature type="region of interest" description="Disordered" evidence="1">
    <location>
        <begin position="244"/>
        <end position="274"/>
    </location>
</feature>
<feature type="compositionally biased region" description="Basic and acidic residues" evidence="1">
    <location>
        <begin position="610"/>
        <end position="632"/>
    </location>
</feature>
<dbReference type="Proteomes" id="UP000007110">
    <property type="component" value="Unassembled WGS sequence"/>
</dbReference>
<dbReference type="GeneID" id="589360"/>
<dbReference type="AlphaFoldDB" id="A0A7M7NUV2"/>
<feature type="region of interest" description="Disordered" evidence="1">
    <location>
        <begin position="180"/>
        <end position="208"/>
    </location>
</feature>
<feature type="region of interest" description="Disordered" evidence="1">
    <location>
        <begin position="359"/>
        <end position="447"/>
    </location>
</feature>
<feature type="compositionally biased region" description="Polar residues" evidence="1">
    <location>
        <begin position="1"/>
        <end position="10"/>
    </location>
</feature>
<dbReference type="OrthoDB" id="294251at2759"/>
<dbReference type="InParanoid" id="A0A7M7NUV2"/>
<sequence>MNSACVTQPNPEDLILNNGEGKAHTEDSQTRRQGAKNQSLKKENDATTYTAFERDGGVKTAGESPLLASEEMGVVNAEREIPAGKRKFEVHHNKSIDEQDLSASVISDERTCDTSLCSQDLSPQNGNAINNHIPVDGCGSISSKMNTDSIDCESSILPSNSDQNVSLSRLAQSEGVDIDARTSSGNENVPSAGHHSVDGGTSNSMSNHSRGIETEVIVNQQSNGEISQSCAGEELNEKVTNMQISPVGEMTPTDSNQTSPRPSNVSDRDETSLPECELTDECKENTLDTKTKLQVHIPSSKGCEATCVENEISSPERRCPSTLELAQESTSPATIDITHSEEWEDASGEIPTRPQFFTENLTDLTPSPNSQQNSQSTSSWSSQRTLSVSSTPVEGSSTNSGSQERVSEAGVVQSVKGPVMTSSTVPDDKNNTPTRSRTSTATSLSTDDFSSNISIATDDLNDAIADCLVLGGEEDVGFEDVNLEHGELGHPPGASVVGSGAKPKKRGLGGFLTRNIFRKSLGKSSSHAAGAGAEASPGSPPGWKLFGRVPAKESMQRDHMQISEDFQKRGQTHPPTSSLTWKKRHTGLKEASSTTALILENRPEYLPAKNPEEEEKHKEEYTKMLKEAKRKN</sequence>
<feature type="compositionally biased region" description="Low complexity" evidence="1">
    <location>
        <begin position="432"/>
        <end position="447"/>
    </location>
</feature>
<protein>
    <submittedName>
        <fullName evidence="2">Uncharacterized protein</fullName>
    </submittedName>
</protein>
<feature type="region of interest" description="Disordered" evidence="1">
    <location>
        <begin position="1"/>
        <end position="65"/>
    </location>
</feature>
<evidence type="ECO:0000313" key="2">
    <source>
        <dbReference type="EnsemblMetazoa" id="XP_030841300"/>
    </source>
</evidence>
<dbReference type="FunCoup" id="A0A7M7NUV2">
    <property type="interactions" value="276"/>
</dbReference>
<dbReference type="KEGG" id="spu:589360"/>
<name>A0A7M7NUV2_STRPU</name>
<proteinExistence type="predicted"/>
<reference evidence="3" key="1">
    <citation type="submission" date="2015-02" db="EMBL/GenBank/DDBJ databases">
        <title>Genome sequencing for Strongylocentrotus purpuratus.</title>
        <authorList>
            <person name="Murali S."/>
            <person name="Liu Y."/>
            <person name="Vee V."/>
            <person name="English A."/>
            <person name="Wang M."/>
            <person name="Skinner E."/>
            <person name="Han Y."/>
            <person name="Muzny D.M."/>
            <person name="Worley K.C."/>
            <person name="Gibbs R.A."/>
        </authorList>
    </citation>
    <scope>NUCLEOTIDE SEQUENCE</scope>
</reference>